<dbReference type="PANTHER" id="PTHR30266">
    <property type="entry name" value="MECHANOSENSITIVE CHANNEL MSCL"/>
    <property type="match status" value="1"/>
</dbReference>
<sequence>MKGFRDFLLKGNLVSMAVGLVMALAFETLVLALVQAFITPAIGLAAGGHGNVAASGFQVRGVLFPVGLFITALISFVIIAAIVY</sequence>
<feature type="transmembrane region" description="Helical" evidence="5">
    <location>
        <begin position="62"/>
        <end position="83"/>
    </location>
</feature>
<dbReference type="SUPFAM" id="SSF81330">
    <property type="entry name" value="Gated mechanosensitive channel"/>
    <property type="match status" value="1"/>
</dbReference>
<proteinExistence type="predicted"/>
<dbReference type="GO" id="GO:0008381">
    <property type="term" value="F:mechanosensitive monoatomic ion channel activity"/>
    <property type="evidence" value="ECO:0007669"/>
    <property type="project" value="TreeGrafter"/>
</dbReference>
<keyword evidence="3 5" id="KW-1133">Transmembrane helix</keyword>
<dbReference type="PANTHER" id="PTHR30266:SF2">
    <property type="entry name" value="LARGE-CONDUCTANCE MECHANOSENSITIVE CHANNEL"/>
    <property type="match status" value="1"/>
</dbReference>
<dbReference type="AlphaFoldDB" id="T1ADT2"/>
<evidence type="ECO:0000256" key="5">
    <source>
        <dbReference type="SAM" id="Phobius"/>
    </source>
</evidence>
<feature type="transmembrane region" description="Helical" evidence="5">
    <location>
        <begin position="12"/>
        <end position="42"/>
    </location>
</feature>
<gene>
    <name evidence="6" type="ORF">B1B_08438</name>
</gene>
<comment type="subcellular location">
    <subcellularLocation>
        <location evidence="1">Membrane</location>
        <topology evidence="1">Multi-pass membrane protein</topology>
    </subcellularLocation>
</comment>
<reference evidence="6" key="2">
    <citation type="journal article" date="2014" name="ISME J.">
        <title>Microbial stratification in low pH oxic and suboxic macroscopic growths along an acid mine drainage.</title>
        <authorList>
            <person name="Mendez-Garcia C."/>
            <person name="Mesa V."/>
            <person name="Sprenger R.R."/>
            <person name="Richter M."/>
            <person name="Diez M.S."/>
            <person name="Solano J."/>
            <person name="Bargiela R."/>
            <person name="Golyshina O.V."/>
            <person name="Manteca A."/>
            <person name="Ramos J.L."/>
            <person name="Gallego J.R."/>
            <person name="Llorente I."/>
            <person name="Martins Dos Santos V.A."/>
            <person name="Jensen O.N."/>
            <person name="Pelaez A.I."/>
            <person name="Sanchez J."/>
            <person name="Ferrer M."/>
        </authorList>
    </citation>
    <scope>NUCLEOTIDE SEQUENCE</scope>
</reference>
<evidence type="ECO:0000256" key="1">
    <source>
        <dbReference type="ARBA" id="ARBA00004141"/>
    </source>
</evidence>
<feature type="non-terminal residue" evidence="6">
    <location>
        <position position="84"/>
    </location>
</feature>
<comment type="caution">
    <text evidence="6">The sequence shown here is derived from an EMBL/GenBank/DDBJ whole genome shotgun (WGS) entry which is preliminary data.</text>
</comment>
<keyword evidence="4 5" id="KW-0472">Membrane</keyword>
<dbReference type="Gene3D" id="1.10.1200.120">
    <property type="entry name" value="Large-conductance mechanosensitive channel, MscL, domain 1"/>
    <property type="match status" value="1"/>
</dbReference>
<evidence type="ECO:0000313" key="6">
    <source>
        <dbReference type="EMBL" id="EQD58796.1"/>
    </source>
</evidence>
<dbReference type="InterPro" id="IPR037673">
    <property type="entry name" value="MSC/AndL"/>
</dbReference>
<dbReference type="Pfam" id="PF01741">
    <property type="entry name" value="MscL"/>
    <property type="match status" value="1"/>
</dbReference>
<evidence type="ECO:0000256" key="2">
    <source>
        <dbReference type="ARBA" id="ARBA00022692"/>
    </source>
</evidence>
<protein>
    <submittedName>
        <fullName evidence="6">Large-conductance mechanosensitive channel protein</fullName>
    </submittedName>
</protein>
<dbReference type="GO" id="GO:0016020">
    <property type="term" value="C:membrane"/>
    <property type="evidence" value="ECO:0007669"/>
    <property type="project" value="UniProtKB-SubCell"/>
</dbReference>
<organism evidence="6">
    <name type="scientific">mine drainage metagenome</name>
    <dbReference type="NCBI Taxonomy" id="410659"/>
    <lineage>
        <taxon>unclassified sequences</taxon>
        <taxon>metagenomes</taxon>
        <taxon>ecological metagenomes</taxon>
    </lineage>
</organism>
<dbReference type="EMBL" id="AUZY01005501">
    <property type="protein sequence ID" value="EQD58796.1"/>
    <property type="molecule type" value="Genomic_DNA"/>
</dbReference>
<reference evidence="6" key="1">
    <citation type="submission" date="2013-08" db="EMBL/GenBank/DDBJ databases">
        <authorList>
            <person name="Mendez C."/>
            <person name="Richter M."/>
            <person name="Ferrer M."/>
            <person name="Sanchez J."/>
        </authorList>
    </citation>
    <scope>NUCLEOTIDE SEQUENCE</scope>
</reference>
<evidence type="ECO:0000256" key="4">
    <source>
        <dbReference type="ARBA" id="ARBA00023136"/>
    </source>
</evidence>
<name>T1ADT2_9ZZZZ</name>
<accession>T1ADT2</accession>
<dbReference type="InterPro" id="IPR036019">
    <property type="entry name" value="MscL_channel"/>
</dbReference>
<keyword evidence="2 5" id="KW-0812">Transmembrane</keyword>
<evidence type="ECO:0000256" key="3">
    <source>
        <dbReference type="ARBA" id="ARBA00022989"/>
    </source>
</evidence>